<dbReference type="STRING" id="550540.Fbal_2258"/>
<feature type="transmembrane region" description="Helical" evidence="6">
    <location>
        <begin position="29"/>
        <end position="60"/>
    </location>
</feature>
<dbReference type="eggNOG" id="COG1055">
    <property type="taxonomic scope" value="Bacteria"/>
</dbReference>
<evidence type="ECO:0000313" key="9">
    <source>
        <dbReference type="Proteomes" id="UP000006683"/>
    </source>
</evidence>
<feature type="transmembrane region" description="Helical" evidence="6">
    <location>
        <begin position="6"/>
        <end position="22"/>
    </location>
</feature>
<dbReference type="RefSeq" id="WP_013345767.1">
    <property type="nucleotide sequence ID" value="NC_014541.1"/>
</dbReference>
<keyword evidence="2" id="KW-0813">Transport</keyword>
<evidence type="ECO:0000256" key="4">
    <source>
        <dbReference type="ARBA" id="ARBA00022989"/>
    </source>
</evidence>
<keyword evidence="4 6" id="KW-1133">Transmembrane helix</keyword>
<dbReference type="Pfam" id="PF03600">
    <property type="entry name" value="CitMHS"/>
    <property type="match status" value="1"/>
</dbReference>
<comment type="subcellular location">
    <subcellularLocation>
        <location evidence="1">Membrane</location>
        <topology evidence="1">Multi-pass membrane protein</topology>
    </subcellularLocation>
</comment>
<evidence type="ECO:0000313" key="8">
    <source>
        <dbReference type="EMBL" id="ADN76461.1"/>
    </source>
</evidence>
<evidence type="ECO:0000256" key="3">
    <source>
        <dbReference type="ARBA" id="ARBA00022692"/>
    </source>
</evidence>
<feature type="transmembrane region" description="Helical" evidence="6">
    <location>
        <begin position="160"/>
        <end position="188"/>
    </location>
</feature>
<keyword evidence="3 6" id="KW-0812">Transmembrane</keyword>
<evidence type="ECO:0000256" key="2">
    <source>
        <dbReference type="ARBA" id="ARBA00022448"/>
    </source>
</evidence>
<organism evidence="8 9">
    <name type="scientific">Ferrimonas balearica (strain DSM 9799 / CCM 4581 / KCTC 23876 / PAT)</name>
    <dbReference type="NCBI Taxonomy" id="550540"/>
    <lineage>
        <taxon>Bacteria</taxon>
        <taxon>Pseudomonadati</taxon>
        <taxon>Pseudomonadota</taxon>
        <taxon>Gammaproteobacteria</taxon>
        <taxon>Alteromonadales</taxon>
        <taxon>Ferrimonadaceae</taxon>
        <taxon>Ferrimonas</taxon>
    </lineage>
</organism>
<dbReference type="OrthoDB" id="9766267at2"/>
<dbReference type="Proteomes" id="UP000006683">
    <property type="component" value="Chromosome"/>
</dbReference>
<evidence type="ECO:0000256" key="6">
    <source>
        <dbReference type="SAM" id="Phobius"/>
    </source>
</evidence>
<feature type="transmembrane region" description="Helical" evidence="6">
    <location>
        <begin position="334"/>
        <end position="354"/>
    </location>
</feature>
<feature type="transmembrane region" description="Helical" evidence="6">
    <location>
        <begin position="72"/>
        <end position="91"/>
    </location>
</feature>
<dbReference type="EMBL" id="CP002209">
    <property type="protein sequence ID" value="ADN76461.1"/>
    <property type="molecule type" value="Genomic_DNA"/>
</dbReference>
<name>E1SWH9_FERBD</name>
<reference evidence="8 9" key="1">
    <citation type="journal article" date="2010" name="Stand. Genomic Sci.">
        <title>Complete genome sequence of Ferrimonas balearica type strain (PAT).</title>
        <authorList>
            <person name="Nolan M."/>
            <person name="Sikorski J."/>
            <person name="Davenport K."/>
            <person name="Lucas S."/>
            <person name="Glavina Del Rio T."/>
            <person name="Tice H."/>
            <person name="Cheng J."/>
            <person name="Goodwin L."/>
            <person name="Pitluck S."/>
            <person name="Liolios K."/>
            <person name="Ivanova N."/>
            <person name="Mavromatis K."/>
            <person name="Ovchinnikova G."/>
            <person name="Pati A."/>
            <person name="Chen A."/>
            <person name="Palaniappan K."/>
            <person name="Land M."/>
            <person name="Hauser L."/>
            <person name="Chang Y."/>
            <person name="Jeffries C."/>
            <person name="Tapia R."/>
            <person name="Brettin T."/>
            <person name="Detter J."/>
            <person name="Han C."/>
            <person name="Yasawong M."/>
            <person name="Rohde M."/>
            <person name="Tindall B."/>
            <person name="Goker M."/>
            <person name="Woyke T."/>
            <person name="Bristow J."/>
            <person name="Eisen J."/>
            <person name="Markowitz V."/>
            <person name="Hugenholtz P."/>
            <person name="Kyrpides N."/>
            <person name="Klenk H."/>
            <person name="Lapidus A."/>
        </authorList>
    </citation>
    <scope>NUCLEOTIDE SEQUENCE [LARGE SCALE GENOMIC DNA]</scope>
    <source>
        <strain evidence="9">DSM 9799 / CCM 4581 / KCTC 23876 / PAT</strain>
    </source>
</reference>
<feature type="transmembrane region" description="Helical" evidence="6">
    <location>
        <begin position="296"/>
        <end position="314"/>
    </location>
</feature>
<dbReference type="HOGENOM" id="CLU_613564_0_0_6"/>
<dbReference type="PANTHER" id="PTHR10283:SF82">
    <property type="entry name" value="SOLUTE CARRIER FAMILY 13 MEMBER 2"/>
    <property type="match status" value="1"/>
</dbReference>
<dbReference type="GO" id="GO:0022857">
    <property type="term" value="F:transmembrane transporter activity"/>
    <property type="evidence" value="ECO:0007669"/>
    <property type="project" value="UniProtKB-ARBA"/>
</dbReference>
<feature type="transmembrane region" description="Helical" evidence="6">
    <location>
        <begin position="240"/>
        <end position="258"/>
    </location>
</feature>
<evidence type="ECO:0000256" key="1">
    <source>
        <dbReference type="ARBA" id="ARBA00004141"/>
    </source>
</evidence>
<dbReference type="AlphaFoldDB" id="E1SWH9"/>
<feature type="domain" description="Citrate transporter-like" evidence="7">
    <location>
        <begin position="37"/>
        <end position="356"/>
    </location>
</feature>
<protein>
    <submittedName>
        <fullName evidence="8">Citrate transporter</fullName>
    </submittedName>
</protein>
<dbReference type="InterPro" id="IPR004680">
    <property type="entry name" value="Cit_transptr-like_dom"/>
</dbReference>
<feature type="transmembrane region" description="Helical" evidence="6">
    <location>
        <begin position="265"/>
        <end position="284"/>
    </location>
</feature>
<keyword evidence="5 6" id="KW-0472">Membrane</keyword>
<evidence type="ECO:0000259" key="7">
    <source>
        <dbReference type="Pfam" id="PF03600"/>
    </source>
</evidence>
<accession>E1SWH9</accession>
<dbReference type="GO" id="GO:0005886">
    <property type="term" value="C:plasma membrane"/>
    <property type="evidence" value="ECO:0007669"/>
    <property type="project" value="TreeGrafter"/>
</dbReference>
<evidence type="ECO:0000256" key="5">
    <source>
        <dbReference type="ARBA" id="ARBA00023136"/>
    </source>
</evidence>
<feature type="transmembrane region" description="Helical" evidence="6">
    <location>
        <begin position="200"/>
        <end position="220"/>
    </location>
</feature>
<proteinExistence type="predicted"/>
<sequence>MSQRHLLSLSVAAGATLVLALMPPMAQGLGLLALAILCWATGVIGPLYAGVMIPAVALLLGVVSPSLVVAKTVNPVISIFVFGFVFAYLFHRCGLGDWMKVKVLRWSGGRPRLALAGFATLAFFTSMLVTNVASVALFFPLALSLAPYQYGTKATPLQKYIGVLIVLSATMGGISSIIGSTTSLIVAGLTEINMVDWIKLMLPLTLSLWLLGALVARRVFAPEFGERVTRQPEDVSLAPSQRWILLVFSGVLMGWLWCYRQEGELARQLAIAIPMLAILPLAWLSGERVTALLGGVQWPAVGIFVSALVLSEVLKHLGVACGLGAGLQPISEVIPAPLLVLGMLVTIMAFTEFVTNSGTVAIWGPMVLYLVVPLELEMAEVAIILAMGGSTAYILPSSTPGNAVLYSAGVVQRQEMLPLGYRMKLTALLVILLGLVGWAPIWQAFH</sequence>
<keyword evidence="9" id="KW-1185">Reference proteome</keyword>
<feature type="transmembrane region" description="Helical" evidence="6">
    <location>
        <begin position="112"/>
        <end position="140"/>
    </location>
</feature>
<feature type="transmembrane region" description="Helical" evidence="6">
    <location>
        <begin position="425"/>
        <end position="445"/>
    </location>
</feature>
<gene>
    <name evidence="8" type="ordered locus">Fbal_2258</name>
</gene>
<dbReference type="GeneID" id="67182463"/>
<dbReference type="PANTHER" id="PTHR10283">
    <property type="entry name" value="SOLUTE CARRIER FAMILY 13 MEMBER"/>
    <property type="match status" value="1"/>
</dbReference>
<dbReference type="KEGG" id="fbl:Fbal_2258"/>